<feature type="active site" description="Proton donor" evidence="4">
    <location>
        <position position="243"/>
    </location>
</feature>
<organism evidence="6 7">
    <name type="scientific">Eragrostis curvula</name>
    <name type="common">weeping love grass</name>
    <dbReference type="NCBI Taxonomy" id="38414"/>
    <lineage>
        <taxon>Eukaryota</taxon>
        <taxon>Viridiplantae</taxon>
        <taxon>Streptophyta</taxon>
        <taxon>Embryophyta</taxon>
        <taxon>Tracheophyta</taxon>
        <taxon>Spermatophyta</taxon>
        <taxon>Magnoliopsida</taxon>
        <taxon>Liliopsida</taxon>
        <taxon>Poales</taxon>
        <taxon>Poaceae</taxon>
        <taxon>PACMAD clade</taxon>
        <taxon>Chloridoideae</taxon>
        <taxon>Eragrostideae</taxon>
        <taxon>Eragrostidinae</taxon>
        <taxon>Eragrostis</taxon>
    </lineage>
</organism>
<dbReference type="OrthoDB" id="1660156at2759"/>
<reference evidence="6 7" key="1">
    <citation type="journal article" date="2019" name="Sci. Rep.">
        <title>A high-quality genome of Eragrostis curvula grass provides insights into Poaceae evolution and supports new strategies to enhance forage quality.</title>
        <authorList>
            <person name="Carballo J."/>
            <person name="Santos B.A.C.M."/>
            <person name="Zappacosta D."/>
            <person name="Garbus I."/>
            <person name="Selva J.P."/>
            <person name="Gallo C.A."/>
            <person name="Diaz A."/>
            <person name="Albertini E."/>
            <person name="Caccamo M."/>
            <person name="Echenique V."/>
        </authorList>
    </citation>
    <scope>NUCLEOTIDE SEQUENCE [LARGE SCALE GENOMIC DNA]</scope>
    <source>
        <strain evidence="7">cv. Victoria</strain>
        <tissue evidence="6">Leaf</tissue>
    </source>
</reference>
<dbReference type="PRINTS" id="PR00750">
    <property type="entry name" value="BETAAMYLASE"/>
</dbReference>
<dbReference type="GO" id="GO:0000272">
    <property type="term" value="P:polysaccharide catabolic process"/>
    <property type="evidence" value="ECO:0007669"/>
    <property type="project" value="UniProtKB-KW"/>
</dbReference>
<dbReference type="InterPro" id="IPR017853">
    <property type="entry name" value="GH"/>
</dbReference>
<accession>A0A5J9WFT9</accession>
<comment type="similarity">
    <text evidence="1 5">Belongs to the glycosyl hydrolase 14 family.</text>
</comment>
<feature type="non-terminal residue" evidence="6">
    <location>
        <position position="1"/>
    </location>
</feature>
<keyword evidence="7" id="KW-1185">Reference proteome</keyword>
<keyword evidence="3 5" id="KW-0624">Polysaccharide degradation</keyword>
<keyword evidence="5" id="KW-0378">Hydrolase</keyword>
<keyword evidence="5" id="KW-0326">Glycosidase</keyword>
<dbReference type="InterPro" id="IPR001554">
    <property type="entry name" value="Glyco_hydro_14"/>
</dbReference>
<evidence type="ECO:0000256" key="4">
    <source>
        <dbReference type="PIRSR" id="PIRSR601554-1"/>
    </source>
</evidence>
<dbReference type="EMBL" id="RWGY01000004">
    <property type="protein sequence ID" value="TVU47048.1"/>
    <property type="molecule type" value="Genomic_DNA"/>
</dbReference>
<evidence type="ECO:0000256" key="5">
    <source>
        <dbReference type="RuleBase" id="RU000509"/>
    </source>
</evidence>
<evidence type="ECO:0000313" key="6">
    <source>
        <dbReference type="EMBL" id="TVU47048.1"/>
    </source>
</evidence>
<dbReference type="Gramene" id="TVU47048">
    <property type="protein sequence ID" value="TVU47048"/>
    <property type="gene ID" value="EJB05_06626"/>
</dbReference>
<dbReference type="SUPFAM" id="SSF51445">
    <property type="entry name" value="(Trans)glycosidases"/>
    <property type="match status" value="1"/>
</dbReference>
<dbReference type="Proteomes" id="UP000324897">
    <property type="component" value="Chromosome 5"/>
</dbReference>
<dbReference type="Pfam" id="PF01373">
    <property type="entry name" value="Glyco_hydro_14"/>
    <property type="match status" value="1"/>
</dbReference>
<evidence type="ECO:0000256" key="1">
    <source>
        <dbReference type="ARBA" id="ARBA00005652"/>
    </source>
</evidence>
<gene>
    <name evidence="6" type="ORF">EJB05_06626</name>
</gene>
<evidence type="ECO:0000256" key="2">
    <source>
        <dbReference type="ARBA" id="ARBA00023277"/>
    </source>
</evidence>
<dbReference type="GO" id="GO:0016161">
    <property type="term" value="F:beta-amylase activity"/>
    <property type="evidence" value="ECO:0007669"/>
    <property type="project" value="UniProtKB-EC"/>
</dbReference>
<dbReference type="PANTHER" id="PTHR31352:SF32">
    <property type="entry name" value="BETA-AMYLASE"/>
    <property type="match status" value="1"/>
</dbReference>
<sequence length="516" mass="54654">MEAVLMHGAAAAAPARWRCVREASLAVAGGVVRFGVARHAAGGAVRARLGPARAHVSEERSKEAAAGGQVLEDEGTGAVSLFVGLPEDVVTSDGRAVNRPRAVAAALRALKLLGVDGVELPVSWAAVQPGSGDWFEWAGHLAVVGMVRDAGLTLRVSLATDGAALPWWVADAAAADPDVLFTDRSGNRREGCLSFAVDELPVLVGKSPLEAYEAFFRSFGDAFADFMGSTVTDVTVSLGPNGELRYPSYPPGSGDDYAGAGEFQCYDKYTLARLKRHAESSGQPMWGLSGPHDGPRYDESPESCAFFREAGGSWQTAYGDFFLSWYAGELLAHGDRVLASASRAFAGKPVQLSAKVPPLLHGSGSRAAEATAGLRGGYGPVAEMFARHACTLIASGVDARRDNVNELLARIKDACAEHRTRFAAESAQLAVARDGDTGVWAALLSGERTRPCQLTYQRMGAEFFGPEHWPLFVQFVHALEFPEEAHEDDLPAANEQLTVPSSASTAQADAREVQTV</sequence>
<name>A0A5J9WFT9_9POAL</name>
<proteinExistence type="inferred from homology"/>
<protein>
    <recommendedName>
        <fullName evidence="5">Beta-amylase</fullName>
        <ecNumber evidence="5">3.2.1.2</ecNumber>
    </recommendedName>
</protein>
<feature type="active site" description="Proton acceptor" evidence="4">
    <location>
        <position position="425"/>
    </location>
</feature>
<evidence type="ECO:0000256" key="3">
    <source>
        <dbReference type="ARBA" id="ARBA00023326"/>
    </source>
</evidence>
<evidence type="ECO:0000313" key="7">
    <source>
        <dbReference type="Proteomes" id="UP000324897"/>
    </source>
</evidence>
<dbReference type="AlphaFoldDB" id="A0A5J9WFT9"/>
<comment type="caution">
    <text evidence="6">The sequence shown here is derived from an EMBL/GenBank/DDBJ whole genome shotgun (WGS) entry which is preliminary data.</text>
</comment>
<comment type="catalytic activity">
    <reaction evidence="5">
        <text>Hydrolysis of (1-&gt;4)-alpha-D-glucosidic linkages in polysaccharides so as to remove successive maltose units from the non-reducing ends of the chains.</text>
        <dbReference type="EC" id="3.2.1.2"/>
    </reaction>
</comment>
<dbReference type="Gene3D" id="3.20.20.80">
    <property type="entry name" value="Glycosidases"/>
    <property type="match status" value="1"/>
</dbReference>
<dbReference type="PANTHER" id="PTHR31352">
    <property type="entry name" value="BETA-AMYLASE 1, CHLOROPLASTIC"/>
    <property type="match status" value="1"/>
</dbReference>
<dbReference type="EC" id="3.2.1.2" evidence="5"/>
<keyword evidence="2 5" id="KW-0119">Carbohydrate metabolism</keyword>